<evidence type="ECO:0000256" key="4">
    <source>
        <dbReference type="ARBA" id="ARBA00022679"/>
    </source>
</evidence>
<dbReference type="PANTHER" id="PTHR30582">
    <property type="entry name" value="L,D-TRANSPEPTIDASE"/>
    <property type="match status" value="1"/>
</dbReference>
<sequence>MKSPWESVTETCTRLGIKSAERLLAVHIATQTMQFFRKGELVRSYVISTSKRPPSNVKDSLGTPRGLHAIAEKIGTDQPPGMVFKARVPTCRHFNEVADADTHPNLITSRILWLRGLERGVNQGLNITGELVDTYERYVYVHGTNHEDRLGTPQSAGCVLMRNLEIIELYEEVRAGDFVWIE</sequence>
<dbReference type="InterPro" id="IPR038063">
    <property type="entry name" value="Transpep_catalytic_dom"/>
</dbReference>
<dbReference type="GO" id="GO:0018104">
    <property type="term" value="P:peptidoglycan-protein cross-linking"/>
    <property type="evidence" value="ECO:0007669"/>
    <property type="project" value="TreeGrafter"/>
</dbReference>
<keyword evidence="3" id="KW-0328">Glycosyltransferase</keyword>
<evidence type="ECO:0000256" key="8">
    <source>
        <dbReference type="ARBA" id="ARBA00023316"/>
    </source>
</evidence>
<dbReference type="PROSITE" id="PS52029">
    <property type="entry name" value="LD_TPASE"/>
    <property type="match status" value="1"/>
</dbReference>
<dbReference type="Pfam" id="PF03734">
    <property type="entry name" value="YkuD"/>
    <property type="match status" value="1"/>
</dbReference>
<feature type="domain" description="L,D-TPase catalytic" evidence="10">
    <location>
        <begin position="22"/>
        <end position="182"/>
    </location>
</feature>
<reference evidence="11 12" key="1">
    <citation type="submission" date="2019-07" db="EMBL/GenBank/DDBJ databases">
        <title>Description of 53C-WASEF.</title>
        <authorList>
            <person name="Pitt A."/>
            <person name="Hahn M.W."/>
        </authorList>
    </citation>
    <scope>NUCLEOTIDE SEQUENCE [LARGE SCALE GENOMIC DNA]</scope>
    <source>
        <strain evidence="11 12">53C-WASEF</strain>
    </source>
</reference>
<dbReference type="UniPathway" id="UPA00219"/>
<feature type="active site" description="Nucleophile" evidence="9">
    <location>
        <position position="158"/>
    </location>
</feature>
<keyword evidence="8 9" id="KW-0961">Cell wall biogenesis/degradation</keyword>
<comment type="pathway">
    <text evidence="1 9">Cell wall biogenesis; peptidoglycan biosynthesis.</text>
</comment>
<evidence type="ECO:0000256" key="7">
    <source>
        <dbReference type="ARBA" id="ARBA00022984"/>
    </source>
</evidence>
<comment type="caution">
    <text evidence="11">The sequence shown here is derived from an EMBL/GenBank/DDBJ whole genome shotgun (WGS) entry which is preliminary data.</text>
</comment>
<keyword evidence="4" id="KW-0808">Transferase</keyword>
<dbReference type="Proteomes" id="UP000315648">
    <property type="component" value="Unassembled WGS sequence"/>
</dbReference>
<dbReference type="RefSeq" id="WP_144228348.1">
    <property type="nucleotide sequence ID" value="NZ_CBCRVV010000001.1"/>
</dbReference>
<proteinExistence type="inferred from homology"/>
<evidence type="ECO:0000256" key="6">
    <source>
        <dbReference type="ARBA" id="ARBA00022960"/>
    </source>
</evidence>
<organism evidence="11 12">
    <name type="scientific">Rariglobus hedericola</name>
    <dbReference type="NCBI Taxonomy" id="2597822"/>
    <lineage>
        <taxon>Bacteria</taxon>
        <taxon>Pseudomonadati</taxon>
        <taxon>Verrucomicrobiota</taxon>
        <taxon>Opitutia</taxon>
        <taxon>Opitutales</taxon>
        <taxon>Opitutaceae</taxon>
        <taxon>Rariglobus</taxon>
    </lineage>
</organism>
<keyword evidence="6 9" id="KW-0133">Cell shape</keyword>
<dbReference type="EMBL" id="VMBG01000001">
    <property type="protein sequence ID" value="TSJ78007.1"/>
    <property type="molecule type" value="Genomic_DNA"/>
</dbReference>
<evidence type="ECO:0000256" key="3">
    <source>
        <dbReference type="ARBA" id="ARBA00022676"/>
    </source>
</evidence>
<dbReference type="InterPro" id="IPR050979">
    <property type="entry name" value="LD-transpeptidase"/>
</dbReference>
<dbReference type="OrthoDB" id="9787225at2"/>
<accession>A0A556QN08</accession>
<dbReference type="PANTHER" id="PTHR30582:SF24">
    <property type="entry name" value="L,D-TRANSPEPTIDASE ERFK_SRFK-RELATED"/>
    <property type="match status" value="1"/>
</dbReference>
<feature type="active site" description="Proton donor/acceptor" evidence="9">
    <location>
        <position position="142"/>
    </location>
</feature>
<evidence type="ECO:0000256" key="9">
    <source>
        <dbReference type="PROSITE-ProRule" id="PRU01373"/>
    </source>
</evidence>
<evidence type="ECO:0000256" key="2">
    <source>
        <dbReference type="ARBA" id="ARBA00005992"/>
    </source>
</evidence>
<gene>
    <name evidence="11" type="ORF">FPL22_01465</name>
</gene>
<keyword evidence="12" id="KW-1185">Reference proteome</keyword>
<dbReference type="GO" id="GO:0008360">
    <property type="term" value="P:regulation of cell shape"/>
    <property type="evidence" value="ECO:0007669"/>
    <property type="project" value="UniProtKB-UniRule"/>
</dbReference>
<dbReference type="SUPFAM" id="SSF141523">
    <property type="entry name" value="L,D-transpeptidase catalytic domain-like"/>
    <property type="match status" value="1"/>
</dbReference>
<dbReference type="CDD" id="cd16913">
    <property type="entry name" value="YkuD_like"/>
    <property type="match status" value="1"/>
</dbReference>
<dbReference type="Gene3D" id="2.40.440.10">
    <property type="entry name" value="L,D-transpeptidase catalytic domain-like"/>
    <property type="match status" value="1"/>
</dbReference>
<dbReference type="GO" id="GO:0071972">
    <property type="term" value="F:peptidoglycan L,D-transpeptidase activity"/>
    <property type="evidence" value="ECO:0007669"/>
    <property type="project" value="TreeGrafter"/>
</dbReference>
<evidence type="ECO:0000313" key="11">
    <source>
        <dbReference type="EMBL" id="TSJ78007.1"/>
    </source>
</evidence>
<dbReference type="GO" id="GO:0071555">
    <property type="term" value="P:cell wall organization"/>
    <property type="evidence" value="ECO:0007669"/>
    <property type="project" value="UniProtKB-UniRule"/>
</dbReference>
<protein>
    <submittedName>
        <fullName evidence="11">L,D-transpeptidase</fullName>
    </submittedName>
</protein>
<name>A0A556QN08_9BACT</name>
<evidence type="ECO:0000256" key="1">
    <source>
        <dbReference type="ARBA" id="ARBA00004752"/>
    </source>
</evidence>
<keyword evidence="5" id="KW-0378">Hydrolase</keyword>
<dbReference type="InterPro" id="IPR005490">
    <property type="entry name" value="LD_TPept_cat_dom"/>
</dbReference>
<evidence type="ECO:0000256" key="5">
    <source>
        <dbReference type="ARBA" id="ARBA00022801"/>
    </source>
</evidence>
<dbReference type="GO" id="GO:0016757">
    <property type="term" value="F:glycosyltransferase activity"/>
    <property type="evidence" value="ECO:0007669"/>
    <property type="project" value="UniProtKB-KW"/>
</dbReference>
<dbReference type="AlphaFoldDB" id="A0A556QN08"/>
<dbReference type="GO" id="GO:0005576">
    <property type="term" value="C:extracellular region"/>
    <property type="evidence" value="ECO:0007669"/>
    <property type="project" value="TreeGrafter"/>
</dbReference>
<keyword evidence="7 9" id="KW-0573">Peptidoglycan synthesis</keyword>
<evidence type="ECO:0000313" key="12">
    <source>
        <dbReference type="Proteomes" id="UP000315648"/>
    </source>
</evidence>
<comment type="similarity">
    <text evidence="2">Belongs to the YkuD family.</text>
</comment>
<evidence type="ECO:0000259" key="10">
    <source>
        <dbReference type="PROSITE" id="PS52029"/>
    </source>
</evidence>